<keyword evidence="2" id="KW-1185">Reference proteome</keyword>
<evidence type="ECO:0000313" key="1">
    <source>
        <dbReference type="EMBL" id="VED66750.1"/>
    </source>
</evidence>
<dbReference type="KEGG" id="svf:NCTC3166_00560"/>
<sequence>MIDRSYLPYQSARDFQDRGMAKWAGFFLSEHSTALQTNHLSLEELRLLSNQEIRRLLEQAYQQKTPLSLSTLQDNQVAVYYGQVYTLSPSEVLIKNDQHYHSLLLSTIFSIEPGDSSYETSSE</sequence>
<gene>
    <name evidence="1" type="ORF">NCTC3166_00560</name>
</gene>
<organism evidence="1 2">
    <name type="scientific">Streptococcus viridans</name>
    <dbReference type="NCBI Taxonomy" id="78535"/>
    <lineage>
        <taxon>Bacteria</taxon>
        <taxon>Bacillati</taxon>
        <taxon>Bacillota</taxon>
        <taxon>Bacilli</taxon>
        <taxon>Lactobacillales</taxon>
        <taxon>Streptococcaceae</taxon>
        <taxon>Streptococcus</taxon>
    </lineage>
</organism>
<dbReference type="Proteomes" id="UP000270025">
    <property type="component" value="Chromosome"/>
</dbReference>
<evidence type="ECO:0008006" key="3">
    <source>
        <dbReference type="Google" id="ProtNLM"/>
    </source>
</evidence>
<dbReference type="EMBL" id="LR134266">
    <property type="protein sequence ID" value="VED66750.1"/>
    <property type="molecule type" value="Genomic_DNA"/>
</dbReference>
<dbReference type="RefSeq" id="WP_126403878.1">
    <property type="nucleotide sequence ID" value="NZ_LR134266.1"/>
</dbReference>
<reference evidence="1 2" key="1">
    <citation type="submission" date="2018-12" db="EMBL/GenBank/DDBJ databases">
        <authorList>
            <consortium name="Pathogen Informatics"/>
        </authorList>
    </citation>
    <scope>NUCLEOTIDE SEQUENCE [LARGE SCALE GENOMIC DNA]</scope>
    <source>
        <strain evidence="1 2">NCTC3166</strain>
    </source>
</reference>
<proteinExistence type="predicted"/>
<evidence type="ECO:0000313" key="2">
    <source>
        <dbReference type="Proteomes" id="UP000270025"/>
    </source>
</evidence>
<dbReference type="AlphaFoldDB" id="A0A3S4MRE9"/>
<accession>A0A3S4MRE9</accession>
<protein>
    <recommendedName>
        <fullName evidence="3">YolD-like protein</fullName>
    </recommendedName>
</protein>
<name>A0A3S4MRE9_9STRE</name>